<dbReference type="Pfam" id="PF04327">
    <property type="entry name" value="Peptidase_Prp"/>
    <property type="match status" value="1"/>
</dbReference>
<dbReference type="Proteomes" id="UP001565236">
    <property type="component" value="Unassembled WGS sequence"/>
</dbReference>
<evidence type="ECO:0000256" key="5">
    <source>
        <dbReference type="ARBA" id="ARBA00044503"/>
    </source>
</evidence>
<organism evidence="7 8">
    <name type="scientific">Ligilactobacillus faecis</name>
    <dbReference type="NCBI Taxonomy" id="762833"/>
    <lineage>
        <taxon>Bacteria</taxon>
        <taxon>Bacillati</taxon>
        <taxon>Bacillota</taxon>
        <taxon>Bacilli</taxon>
        <taxon>Lactobacillales</taxon>
        <taxon>Lactobacillaceae</taxon>
        <taxon>Ligilactobacillus</taxon>
    </lineage>
</organism>
<protein>
    <recommendedName>
        <fullName evidence="6">Ribosomal processing cysteine protease Prp</fullName>
    </recommendedName>
</protein>
<dbReference type="Gene3D" id="3.30.70.1490">
    <property type="entry name" value="Cysteine protease Prp"/>
    <property type="match status" value="1"/>
</dbReference>
<keyword evidence="8" id="KW-1185">Reference proteome</keyword>
<keyword evidence="1" id="KW-0690">Ribosome biogenesis</keyword>
<dbReference type="EMBL" id="JBCLUF010000042">
    <property type="protein sequence ID" value="MEY8663063.1"/>
    <property type="molecule type" value="Genomic_DNA"/>
</dbReference>
<dbReference type="InterPro" id="IPR036764">
    <property type="entry name" value="Peptidase_Prp_sf"/>
</dbReference>
<evidence type="ECO:0000313" key="7">
    <source>
        <dbReference type="EMBL" id="MEY8663063.1"/>
    </source>
</evidence>
<dbReference type="PANTHER" id="PTHR39178:SF1">
    <property type="entry name" value="RIBOSOMAL-PROCESSING CYSTEINE PROTEASE PRP"/>
    <property type="match status" value="1"/>
</dbReference>
<dbReference type="CDD" id="cd16332">
    <property type="entry name" value="Prp-like"/>
    <property type="match status" value="1"/>
</dbReference>
<evidence type="ECO:0000256" key="3">
    <source>
        <dbReference type="ARBA" id="ARBA00022801"/>
    </source>
</evidence>
<evidence type="ECO:0000256" key="4">
    <source>
        <dbReference type="ARBA" id="ARBA00022807"/>
    </source>
</evidence>
<proteinExistence type="inferred from homology"/>
<dbReference type="GO" id="GO:0008233">
    <property type="term" value="F:peptidase activity"/>
    <property type="evidence" value="ECO:0007669"/>
    <property type="project" value="UniProtKB-KW"/>
</dbReference>
<accession>A0ABV4DRG8</accession>
<sequence length="107" mass="11686">MIHAHIAQRDGMITGFEISGHADSGAYGQDIVCAAVSVLAINTINSLEKLLQMKFDLVSNEAEGGYLKLTLAKKDQQDPKAQLLLESFKLGLTDVAQSYQEYITVDK</sequence>
<keyword evidence="4" id="KW-0788">Thiol protease</keyword>
<dbReference type="RefSeq" id="WP_369943080.1">
    <property type="nucleotide sequence ID" value="NZ_JBCLUF010000042.1"/>
</dbReference>
<keyword evidence="2 7" id="KW-0645">Protease</keyword>
<reference evidence="7 8" key="1">
    <citation type="submission" date="2024-03" db="EMBL/GenBank/DDBJ databases">
        <title>Mouse gut bacterial collection (mGBC) of GemPharmatech.</title>
        <authorList>
            <person name="He Y."/>
            <person name="Dong L."/>
            <person name="Wu D."/>
            <person name="Gao X."/>
            <person name="Lin Z."/>
        </authorList>
    </citation>
    <scope>NUCLEOTIDE SEQUENCE [LARGE SCALE GENOMIC DNA]</scope>
    <source>
        <strain evidence="7 8">15-30</strain>
    </source>
</reference>
<dbReference type="InterPro" id="IPR007422">
    <property type="entry name" value="Peptidase_Prp"/>
</dbReference>
<comment type="caution">
    <text evidence="7">The sequence shown here is derived from an EMBL/GenBank/DDBJ whole genome shotgun (WGS) entry which is preliminary data.</text>
</comment>
<gene>
    <name evidence="7" type="ORF">AALT52_09320</name>
</gene>
<evidence type="ECO:0000256" key="6">
    <source>
        <dbReference type="ARBA" id="ARBA00044538"/>
    </source>
</evidence>
<evidence type="ECO:0000313" key="8">
    <source>
        <dbReference type="Proteomes" id="UP001565236"/>
    </source>
</evidence>
<dbReference type="SUPFAM" id="SSF118010">
    <property type="entry name" value="TM1457-like"/>
    <property type="match status" value="1"/>
</dbReference>
<comment type="similarity">
    <text evidence="5">Belongs to the Prp family.</text>
</comment>
<evidence type="ECO:0000256" key="1">
    <source>
        <dbReference type="ARBA" id="ARBA00022517"/>
    </source>
</evidence>
<dbReference type="PANTHER" id="PTHR39178">
    <property type="entry name" value="HYPOTHETICAL RIBOSOME-ASSOCIATED PROTEIN"/>
    <property type="match status" value="1"/>
</dbReference>
<evidence type="ECO:0000256" key="2">
    <source>
        <dbReference type="ARBA" id="ARBA00022670"/>
    </source>
</evidence>
<keyword evidence="3" id="KW-0378">Hydrolase</keyword>
<dbReference type="GO" id="GO:0006508">
    <property type="term" value="P:proteolysis"/>
    <property type="evidence" value="ECO:0007669"/>
    <property type="project" value="UniProtKB-KW"/>
</dbReference>
<name>A0ABV4DRG8_9LACO</name>